<keyword evidence="3" id="KW-1185">Reference proteome</keyword>
<protein>
    <submittedName>
        <fullName evidence="2">Uncharacterized protein</fullName>
    </submittedName>
</protein>
<dbReference type="Proteomes" id="UP000030300">
    <property type="component" value="Chromosome"/>
</dbReference>
<evidence type="ECO:0000313" key="3">
    <source>
        <dbReference type="Proteomes" id="UP000030300"/>
    </source>
</evidence>
<organism evidence="2 3">
    <name type="scientific">Nocardioides simplex</name>
    <name type="common">Arthrobacter simplex</name>
    <dbReference type="NCBI Taxonomy" id="2045"/>
    <lineage>
        <taxon>Bacteria</taxon>
        <taxon>Bacillati</taxon>
        <taxon>Actinomycetota</taxon>
        <taxon>Actinomycetes</taxon>
        <taxon>Propionibacteriales</taxon>
        <taxon>Nocardioidaceae</taxon>
        <taxon>Pimelobacter</taxon>
    </lineage>
</organism>
<evidence type="ECO:0000313" key="2">
    <source>
        <dbReference type="EMBL" id="AIY15816.1"/>
    </source>
</evidence>
<dbReference type="HOGENOM" id="CLU_2143257_0_0_11"/>
<dbReference type="GeneID" id="96607722"/>
<dbReference type="EMBL" id="CP009896">
    <property type="protein sequence ID" value="AIY15816.1"/>
    <property type="molecule type" value="Genomic_DNA"/>
</dbReference>
<name>A0A0A1DF17_NOCSI</name>
<accession>A0A0A1DF17</accession>
<dbReference type="AlphaFoldDB" id="A0A0A1DF17"/>
<dbReference type="KEGG" id="psim:KR76_01810"/>
<gene>
    <name evidence="2" type="ORF">KR76_01810</name>
</gene>
<dbReference type="OrthoDB" id="9429689at2"/>
<feature type="compositionally biased region" description="Low complexity" evidence="1">
    <location>
        <begin position="1"/>
        <end position="19"/>
    </location>
</feature>
<dbReference type="RefSeq" id="WP_038676200.1">
    <property type="nucleotide sequence ID" value="NZ_BJMC01000025.1"/>
</dbReference>
<reference evidence="2 3" key="1">
    <citation type="journal article" date="2015" name="Genome Announc.">
        <title>Complete Genome Sequence of Steroid-Transforming Nocardioides simplex VKM Ac-2033D.</title>
        <authorList>
            <person name="Shtratnikova V.Y."/>
            <person name="Schelkunov M.I."/>
            <person name="Pekov Y.A."/>
            <person name="Fokina V.V."/>
            <person name="Logacheva M.D."/>
            <person name="Sokolov S.L."/>
            <person name="Bragin E.Y."/>
            <person name="Ashapkin V.V."/>
            <person name="Donova M.V."/>
        </authorList>
    </citation>
    <scope>NUCLEOTIDE SEQUENCE [LARGE SCALE GENOMIC DNA]</scope>
    <source>
        <strain evidence="2 3">VKM Ac-2033D</strain>
    </source>
</reference>
<proteinExistence type="predicted"/>
<dbReference type="STRING" id="2045.KR76_01810"/>
<sequence>MSTTPQPATTAPETTGPGAVSVPADERLAPFPGTDAETFIQWKGTTVCLDFYCACGAHGHYDGDFAYAVRCPTCDAIYELGTQVLARRVEATTSTARLLTADTELFGSEEPC</sequence>
<feature type="region of interest" description="Disordered" evidence="1">
    <location>
        <begin position="1"/>
        <end position="27"/>
    </location>
</feature>
<evidence type="ECO:0000256" key="1">
    <source>
        <dbReference type="SAM" id="MobiDB-lite"/>
    </source>
</evidence>